<keyword evidence="2" id="KW-1185">Reference proteome</keyword>
<protein>
    <submittedName>
        <fullName evidence="1">Uncharacterized protein</fullName>
    </submittedName>
</protein>
<dbReference type="Proteomes" id="UP001151760">
    <property type="component" value="Unassembled WGS sequence"/>
</dbReference>
<proteinExistence type="predicted"/>
<reference evidence="1" key="1">
    <citation type="journal article" date="2022" name="Int. J. Mol. Sci.">
        <title>Draft Genome of Tanacetum Coccineum: Genomic Comparison of Closely Related Tanacetum-Family Plants.</title>
        <authorList>
            <person name="Yamashiro T."/>
            <person name="Shiraishi A."/>
            <person name="Nakayama K."/>
            <person name="Satake H."/>
        </authorList>
    </citation>
    <scope>NUCLEOTIDE SEQUENCE</scope>
</reference>
<accession>A0ABQ5DIC9</accession>
<evidence type="ECO:0000313" key="1">
    <source>
        <dbReference type="EMBL" id="GJT36579.1"/>
    </source>
</evidence>
<reference evidence="1" key="2">
    <citation type="submission" date="2022-01" db="EMBL/GenBank/DDBJ databases">
        <authorList>
            <person name="Yamashiro T."/>
            <person name="Shiraishi A."/>
            <person name="Satake H."/>
            <person name="Nakayama K."/>
        </authorList>
    </citation>
    <scope>NUCLEOTIDE SEQUENCE</scope>
</reference>
<organism evidence="1 2">
    <name type="scientific">Tanacetum coccineum</name>
    <dbReference type="NCBI Taxonomy" id="301880"/>
    <lineage>
        <taxon>Eukaryota</taxon>
        <taxon>Viridiplantae</taxon>
        <taxon>Streptophyta</taxon>
        <taxon>Embryophyta</taxon>
        <taxon>Tracheophyta</taxon>
        <taxon>Spermatophyta</taxon>
        <taxon>Magnoliopsida</taxon>
        <taxon>eudicotyledons</taxon>
        <taxon>Gunneridae</taxon>
        <taxon>Pentapetalae</taxon>
        <taxon>asterids</taxon>
        <taxon>campanulids</taxon>
        <taxon>Asterales</taxon>
        <taxon>Asteraceae</taxon>
        <taxon>Asteroideae</taxon>
        <taxon>Anthemideae</taxon>
        <taxon>Anthemidinae</taxon>
        <taxon>Tanacetum</taxon>
    </lineage>
</organism>
<evidence type="ECO:0000313" key="2">
    <source>
        <dbReference type="Proteomes" id="UP001151760"/>
    </source>
</evidence>
<sequence>MVNVEFYDKHNMVAYLKKPFGSEGFQEIVDFLNGSHIRYALTKNPTIYVSFIKKFWQTSTVRTVDNGEQEITTSDPIPNVPDEVVYEEWDDRVVVESRCQKAMCVCVCSIAQYLRLRGDDLVMLWNLVKERFSSTEPTDDKERTLWVELKRGWFIIEFVTHLDGGGSEEMDLETAQLTTTAKLPTLKQSEYEMWRLRIEQYFQVQDYALWDVIENGNSFQPAAKTTTNVEGTSTTLIPGPVTADEKIQKKNDVKARSIGSDALLERLMTFLISTICLRVFVCCFIITEDLVVNEKLTKKT</sequence>
<comment type="caution">
    <text evidence="1">The sequence shown here is derived from an EMBL/GenBank/DDBJ whole genome shotgun (WGS) entry which is preliminary data.</text>
</comment>
<dbReference type="EMBL" id="BQNB010015150">
    <property type="protein sequence ID" value="GJT36579.1"/>
    <property type="molecule type" value="Genomic_DNA"/>
</dbReference>
<name>A0ABQ5DIC9_9ASTR</name>
<gene>
    <name evidence="1" type="ORF">Tco_0926998</name>
</gene>